<keyword evidence="4 6" id="KW-0067">ATP-binding</keyword>
<keyword evidence="3" id="KW-0547">Nucleotide-binding</keyword>
<proteinExistence type="inferred from homology"/>
<evidence type="ECO:0000313" key="6">
    <source>
        <dbReference type="EMBL" id="BCL60647.1"/>
    </source>
</evidence>
<evidence type="ECO:0000256" key="1">
    <source>
        <dbReference type="ARBA" id="ARBA00005417"/>
    </source>
</evidence>
<keyword evidence="2" id="KW-0813">Transport</keyword>
<dbReference type="InterPro" id="IPR003593">
    <property type="entry name" value="AAA+_ATPase"/>
</dbReference>
<sequence>MKETVISIDNLTKTYNLYDSHADRVKEAFHPFRKKFHRPFHALRDVSLEIFKREFVGIIGRNGSGKSTLLQLITGILQPTSGSLSVNGKISALLELGAGFNPEFTGRENVYLNGSILGISRAELDRNFAKIEAFADIGDFIDQPVKMYSSGMFVRLAFAIAINVHPEILIVDEALAVGDMFFQQKCIAHMEKEMKACTKVLVTHDMHAVTNLCERVFVLDQGRLIFTGSPLEGVEYYTKAIHNELYGKEGSNRSGSEEVAQAVMIPTEDEASGWIDVRSESIAGASDVIIRKVNLKSKKSDIVSFVKAGDDLYIRMIIDCRADLDNAIFGYIIKDRIGNGISGDNSLSLASSSFCLNKGLHQVCLKIQWPDIAPDEYLITLGIGQGEHPLNHVIQCWAHNVILVKALSTDRVVHGIFTNPILECEVRAID</sequence>
<gene>
    <name evidence="6" type="ORF">DGMP_13400</name>
</gene>
<dbReference type="CDD" id="cd03220">
    <property type="entry name" value="ABC_KpsT_Wzt"/>
    <property type="match status" value="1"/>
</dbReference>
<dbReference type="GO" id="GO:0140359">
    <property type="term" value="F:ABC-type transporter activity"/>
    <property type="evidence" value="ECO:0007669"/>
    <property type="project" value="InterPro"/>
</dbReference>
<dbReference type="Pfam" id="PF00005">
    <property type="entry name" value="ABC_tran"/>
    <property type="match status" value="1"/>
</dbReference>
<dbReference type="RefSeq" id="WP_228856753.1">
    <property type="nucleotide sequence ID" value="NZ_AP024086.1"/>
</dbReference>
<dbReference type="GO" id="GO:0016020">
    <property type="term" value="C:membrane"/>
    <property type="evidence" value="ECO:0007669"/>
    <property type="project" value="InterPro"/>
</dbReference>
<evidence type="ECO:0000256" key="2">
    <source>
        <dbReference type="ARBA" id="ARBA00022448"/>
    </source>
</evidence>
<dbReference type="InterPro" id="IPR050683">
    <property type="entry name" value="Bact_Polysacc_Export_ATP-bd"/>
</dbReference>
<dbReference type="Proteomes" id="UP000826725">
    <property type="component" value="Chromosome"/>
</dbReference>
<dbReference type="KEGG" id="dbk:DGMP_13400"/>
<dbReference type="PROSITE" id="PS00211">
    <property type="entry name" value="ABC_TRANSPORTER_1"/>
    <property type="match status" value="1"/>
</dbReference>
<dbReference type="PANTHER" id="PTHR46743:SF2">
    <property type="entry name" value="TEICHOIC ACIDS EXPORT ATP-BINDING PROTEIN TAGH"/>
    <property type="match status" value="1"/>
</dbReference>
<dbReference type="InterPro" id="IPR003439">
    <property type="entry name" value="ABC_transporter-like_ATP-bd"/>
</dbReference>
<evidence type="ECO:0000259" key="5">
    <source>
        <dbReference type="PROSITE" id="PS50893"/>
    </source>
</evidence>
<dbReference type="GO" id="GO:0005524">
    <property type="term" value="F:ATP binding"/>
    <property type="evidence" value="ECO:0007669"/>
    <property type="project" value="UniProtKB-KW"/>
</dbReference>
<dbReference type="GO" id="GO:0016887">
    <property type="term" value="F:ATP hydrolysis activity"/>
    <property type="evidence" value="ECO:0007669"/>
    <property type="project" value="InterPro"/>
</dbReference>
<keyword evidence="7" id="KW-1185">Reference proteome</keyword>
<accession>A0A8D5FVH4</accession>
<dbReference type="Pfam" id="PF14524">
    <property type="entry name" value="Wzt_C"/>
    <property type="match status" value="1"/>
</dbReference>
<reference evidence="6" key="1">
    <citation type="submission" date="2020-09" db="EMBL/GenBank/DDBJ databases">
        <title>Desulfogranum mesoprofundum gen. nov., sp. nov., a novel mesophilic, sulfate-reducing chemolithoautotroph isolated from a deep-sea hydrothermal vent chimney in the Suiyo Seamount.</title>
        <authorList>
            <person name="Hashimoto Y."/>
            <person name="Nakagawa S."/>
        </authorList>
    </citation>
    <scope>NUCLEOTIDE SEQUENCE</scope>
    <source>
        <strain evidence="6">KT2</strain>
    </source>
</reference>
<dbReference type="InterPro" id="IPR017871">
    <property type="entry name" value="ABC_transporter-like_CS"/>
</dbReference>
<dbReference type="PANTHER" id="PTHR46743">
    <property type="entry name" value="TEICHOIC ACIDS EXPORT ATP-BINDING PROTEIN TAGH"/>
    <property type="match status" value="1"/>
</dbReference>
<dbReference type="EMBL" id="AP024086">
    <property type="protein sequence ID" value="BCL60647.1"/>
    <property type="molecule type" value="Genomic_DNA"/>
</dbReference>
<protein>
    <submittedName>
        <fullName evidence="6">ABC transporter ATP-binding protein</fullName>
    </submittedName>
</protein>
<dbReference type="InterPro" id="IPR029439">
    <property type="entry name" value="Wzt_C"/>
</dbReference>
<dbReference type="SMART" id="SM00382">
    <property type="entry name" value="AAA"/>
    <property type="match status" value="1"/>
</dbReference>
<dbReference type="PROSITE" id="PS50893">
    <property type="entry name" value="ABC_TRANSPORTER_2"/>
    <property type="match status" value="1"/>
</dbReference>
<dbReference type="InterPro" id="IPR015860">
    <property type="entry name" value="ABC_transpr_TagH-like"/>
</dbReference>
<dbReference type="AlphaFoldDB" id="A0A8D5FVH4"/>
<comment type="similarity">
    <text evidence="1">Belongs to the ABC transporter superfamily.</text>
</comment>
<evidence type="ECO:0000256" key="3">
    <source>
        <dbReference type="ARBA" id="ARBA00022741"/>
    </source>
</evidence>
<organism evidence="6 7">
    <name type="scientific">Desulfomarina profundi</name>
    <dbReference type="NCBI Taxonomy" id="2772557"/>
    <lineage>
        <taxon>Bacteria</taxon>
        <taxon>Pseudomonadati</taxon>
        <taxon>Thermodesulfobacteriota</taxon>
        <taxon>Desulfobulbia</taxon>
        <taxon>Desulfobulbales</taxon>
        <taxon>Desulfobulbaceae</taxon>
        <taxon>Desulfomarina</taxon>
    </lineage>
</organism>
<dbReference type="CDD" id="cd10147">
    <property type="entry name" value="Wzt_C-like"/>
    <property type="match status" value="1"/>
</dbReference>
<evidence type="ECO:0000313" key="7">
    <source>
        <dbReference type="Proteomes" id="UP000826725"/>
    </source>
</evidence>
<evidence type="ECO:0000256" key="4">
    <source>
        <dbReference type="ARBA" id="ARBA00022840"/>
    </source>
</evidence>
<feature type="domain" description="ABC transporter" evidence="5">
    <location>
        <begin position="6"/>
        <end position="246"/>
    </location>
</feature>
<name>A0A8D5FVH4_9BACT</name>